<dbReference type="GeneID" id="63691198"/>
<dbReference type="GO" id="GO:0004185">
    <property type="term" value="F:serine-type carboxypeptidase activity"/>
    <property type="evidence" value="ECO:0007669"/>
    <property type="project" value="UniProtKB-UniRule"/>
</dbReference>
<dbReference type="Gene3D" id="1.10.287.410">
    <property type="match status" value="1"/>
</dbReference>
<accession>M5G775</accession>
<evidence type="ECO:0000313" key="8">
    <source>
        <dbReference type="EMBL" id="EJU04579.1"/>
    </source>
</evidence>
<dbReference type="HOGENOM" id="CLU_008523_10_4_1"/>
<dbReference type="GO" id="GO:0000324">
    <property type="term" value="C:fungal-type vacuole"/>
    <property type="evidence" value="ECO:0007669"/>
    <property type="project" value="TreeGrafter"/>
</dbReference>
<dbReference type="EC" id="3.4.16.-" evidence="7"/>
<dbReference type="Proteomes" id="UP000030653">
    <property type="component" value="Unassembled WGS sequence"/>
</dbReference>
<organism evidence="8 9">
    <name type="scientific">Dacryopinax primogenitus (strain DJM 731)</name>
    <name type="common">Brown rot fungus</name>
    <dbReference type="NCBI Taxonomy" id="1858805"/>
    <lineage>
        <taxon>Eukaryota</taxon>
        <taxon>Fungi</taxon>
        <taxon>Dikarya</taxon>
        <taxon>Basidiomycota</taxon>
        <taxon>Agaricomycotina</taxon>
        <taxon>Dacrymycetes</taxon>
        <taxon>Dacrymycetales</taxon>
        <taxon>Dacrymycetaceae</taxon>
        <taxon>Dacryopinax</taxon>
    </lineage>
</organism>
<dbReference type="RefSeq" id="XP_040631473.1">
    <property type="nucleotide sequence ID" value="XM_040776136.1"/>
</dbReference>
<comment type="similarity">
    <text evidence="1 7">Belongs to the peptidase S10 family.</text>
</comment>
<gene>
    <name evidence="8" type="ORF">DACRYDRAFT_75448</name>
</gene>
<dbReference type="STRING" id="1858805.M5G775"/>
<dbReference type="InterPro" id="IPR018202">
    <property type="entry name" value="Ser_caboxypep_ser_AS"/>
</dbReference>
<keyword evidence="4" id="KW-0732">Signal</keyword>
<dbReference type="SUPFAM" id="SSF53474">
    <property type="entry name" value="alpha/beta-Hydrolases"/>
    <property type="match status" value="1"/>
</dbReference>
<dbReference type="GO" id="GO:0006508">
    <property type="term" value="P:proteolysis"/>
    <property type="evidence" value="ECO:0007669"/>
    <property type="project" value="UniProtKB-KW"/>
</dbReference>
<keyword evidence="9" id="KW-1185">Reference proteome</keyword>
<keyword evidence="5 7" id="KW-0378">Hydrolase</keyword>
<dbReference type="MEROPS" id="S10.001"/>
<dbReference type="PROSITE" id="PS00560">
    <property type="entry name" value="CARBOXYPEPT_SER_HIS"/>
    <property type="match status" value="1"/>
</dbReference>
<dbReference type="AlphaFoldDB" id="M5G775"/>
<keyword evidence="3 7" id="KW-0645">Protease</keyword>
<sequence>MRLLALLLPALTSALQLPLRFPQSYGSHPTAPVSPLQDFPAPEQSLSALSSEEYTTLTHTQFPGYAVRIRQTTGWCDPNVRSWSGYLDVGGGAKHLFFYFFESRRSPSTDPLLMWINGGPGCSSSLGLFMELGPCRLSPSGNETVPHPYAWNEQANVFFLDQPVGVGFSYADYEGVDNTEDAAKDVAAFVSIFVETFVQFNGREFHMAGESYAGRYLPVFASEIVDRNKRAPALGLQEINLKSVLIGNGITDFMTMIPAYYEMACTGASVPPILDISQCVRMKRALPRCQQMAQSSCVDIFDNLACTAAELFCSSELEDPFFASGMNPYDISQECDGPIEETLCYPIVRVIERYLNLNSTRKTLGVDDKVRRFAGCSAEVGTAFSQKMDMVAPGPIYITALLERGINVLIYVGTLDWICNWVGNLAWVEALQWGGAQGFEAVPMGEWQVSGGRAGITKGWKGLTYATVEGAGHMVPLDKPVEALEMVNRWLDKMAL</sequence>
<keyword evidence="6" id="KW-0325">Glycoprotein</keyword>
<dbReference type="Pfam" id="PF00450">
    <property type="entry name" value="Peptidase_S10"/>
    <property type="match status" value="1"/>
</dbReference>
<evidence type="ECO:0000256" key="6">
    <source>
        <dbReference type="ARBA" id="ARBA00023180"/>
    </source>
</evidence>
<dbReference type="InterPro" id="IPR001563">
    <property type="entry name" value="Peptidase_S10"/>
</dbReference>
<dbReference type="OrthoDB" id="443318at2759"/>
<evidence type="ECO:0000256" key="5">
    <source>
        <dbReference type="ARBA" id="ARBA00022801"/>
    </source>
</evidence>
<dbReference type="Gene3D" id="3.40.50.1820">
    <property type="entry name" value="alpha/beta hydrolase"/>
    <property type="match status" value="1"/>
</dbReference>
<dbReference type="PANTHER" id="PTHR11802:SF113">
    <property type="entry name" value="SERINE CARBOXYPEPTIDASE CTSA-4.1"/>
    <property type="match status" value="1"/>
</dbReference>
<dbReference type="PRINTS" id="PR00724">
    <property type="entry name" value="CRBOXYPTASEC"/>
</dbReference>
<evidence type="ECO:0000256" key="2">
    <source>
        <dbReference type="ARBA" id="ARBA00022645"/>
    </source>
</evidence>
<protein>
    <recommendedName>
        <fullName evidence="7">Carboxypeptidase</fullName>
        <ecNumber evidence="7">3.4.16.-</ecNumber>
    </recommendedName>
</protein>
<reference evidence="8 9" key="1">
    <citation type="journal article" date="2012" name="Science">
        <title>The Paleozoic origin of enzymatic lignin decomposition reconstructed from 31 fungal genomes.</title>
        <authorList>
            <person name="Floudas D."/>
            <person name="Binder M."/>
            <person name="Riley R."/>
            <person name="Barry K."/>
            <person name="Blanchette R.A."/>
            <person name="Henrissat B."/>
            <person name="Martinez A.T."/>
            <person name="Otillar R."/>
            <person name="Spatafora J.W."/>
            <person name="Yadav J.S."/>
            <person name="Aerts A."/>
            <person name="Benoit I."/>
            <person name="Boyd A."/>
            <person name="Carlson A."/>
            <person name="Copeland A."/>
            <person name="Coutinho P.M."/>
            <person name="de Vries R.P."/>
            <person name="Ferreira P."/>
            <person name="Findley K."/>
            <person name="Foster B."/>
            <person name="Gaskell J."/>
            <person name="Glotzer D."/>
            <person name="Gorecki P."/>
            <person name="Heitman J."/>
            <person name="Hesse C."/>
            <person name="Hori C."/>
            <person name="Igarashi K."/>
            <person name="Jurgens J.A."/>
            <person name="Kallen N."/>
            <person name="Kersten P."/>
            <person name="Kohler A."/>
            <person name="Kuees U."/>
            <person name="Kumar T.K.A."/>
            <person name="Kuo A."/>
            <person name="LaButti K."/>
            <person name="Larrondo L.F."/>
            <person name="Lindquist E."/>
            <person name="Ling A."/>
            <person name="Lombard V."/>
            <person name="Lucas S."/>
            <person name="Lundell T."/>
            <person name="Martin R."/>
            <person name="McLaughlin D.J."/>
            <person name="Morgenstern I."/>
            <person name="Morin E."/>
            <person name="Murat C."/>
            <person name="Nagy L.G."/>
            <person name="Nolan M."/>
            <person name="Ohm R.A."/>
            <person name="Patyshakuliyeva A."/>
            <person name="Rokas A."/>
            <person name="Ruiz-Duenas F.J."/>
            <person name="Sabat G."/>
            <person name="Salamov A."/>
            <person name="Samejima M."/>
            <person name="Schmutz J."/>
            <person name="Slot J.C."/>
            <person name="St John F."/>
            <person name="Stenlid J."/>
            <person name="Sun H."/>
            <person name="Sun S."/>
            <person name="Syed K."/>
            <person name="Tsang A."/>
            <person name="Wiebenga A."/>
            <person name="Young D."/>
            <person name="Pisabarro A."/>
            <person name="Eastwood D.C."/>
            <person name="Martin F."/>
            <person name="Cullen D."/>
            <person name="Grigoriev I.V."/>
            <person name="Hibbett D.S."/>
        </authorList>
    </citation>
    <scope>NUCLEOTIDE SEQUENCE [LARGE SCALE GENOMIC DNA]</scope>
    <source>
        <strain evidence="8 9">DJM-731 SS1</strain>
    </source>
</reference>
<evidence type="ECO:0000313" key="9">
    <source>
        <dbReference type="Proteomes" id="UP000030653"/>
    </source>
</evidence>
<evidence type="ECO:0000256" key="1">
    <source>
        <dbReference type="ARBA" id="ARBA00009431"/>
    </source>
</evidence>
<evidence type="ECO:0000256" key="7">
    <source>
        <dbReference type="RuleBase" id="RU361156"/>
    </source>
</evidence>
<dbReference type="OMA" id="HFEHIDE"/>
<dbReference type="FunFam" id="3.40.50.1820:FF:000226">
    <property type="entry name" value="Carboxypeptidase"/>
    <property type="match status" value="1"/>
</dbReference>
<dbReference type="PANTHER" id="PTHR11802">
    <property type="entry name" value="SERINE PROTEASE FAMILY S10 SERINE CARBOXYPEPTIDASE"/>
    <property type="match status" value="1"/>
</dbReference>
<dbReference type="InterPro" id="IPR029058">
    <property type="entry name" value="AB_hydrolase_fold"/>
</dbReference>
<dbReference type="EMBL" id="JH795857">
    <property type="protein sequence ID" value="EJU04579.1"/>
    <property type="molecule type" value="Genomic_DNA"/>
</dbReference>
<evidence type="ECO:0000256" key="4">
    <source>
        <dbReference type="ARBA" id="ARBA00022729"/>
    </source>
</evidence>
<dbReference type="PROSITE" id="PS00131">
    <property type="entry name" value="CARBOXYPEPT_SER_SER"/>
    <property type="match status" value="1"/>
</dbReference>
<dbReference type="InterPro" id="IPR033124">
    <property type="entry name" value="Ser_caboxypep_his_AS"/>
</dbReference>
<keyword evidence="2 7" id="KW-0121">Carboxypeptidase</keyword>
<evidence type="ECO:0000256" key="3">
    <source>
        <dbReference type="ARBA" id="ARBA00022670"/>
    </source>
</evidence>
<name>M5G775_DACPD</name>
<proteinExistence type="inferred from homology"/>